<dbReference type="EMBL" id="FNKD01000002">
    <property type="protein sequence ID" value="SDQ52323.1"/>
    <property type="molecule type" value="Genomic_DNA"/>
</dbReference>
<feature type="transmembrane region" description="Helical" evidence="1">
    <location>
        <begin position="19"/>
        <end position="41"/>
    </location>
</feature>
<evidence type="ECO:0000256" key="1">
    <source>
        <dbReference type="SAM" id="Phobius"/>
    </source>
</evidence>
<organism evidence="2 3">
    <name type="scientific">Virgibacillus salinus</name>
    <dbReference type="NCBI Taxonomy" id="553311"/>
    <lineage>
        <taxon>Bacteria</taxon>
        <taxon>Bacillati</taxon>
        <taxon>Bacillota</taxon>
        <taxon>Bacilli</taxon>
        <taxon>Bacillales</taxon>
        <taxon>Bacillaceae</taxon>
        <taxon>Virgibacillus</taxon>
    </lineage>
</organism>
<sequence length="76" mass="8677">MEDSCQECSILGLKRIFYIYFRFIINFQIGISNVVHLVNLISSPHRKHDFIACSHPKSLFESLSGVVHPYLHSATA</sequence>
<keyword evidence="1" id="KW-0472">Membrane</keyword>
<proteinExistence type="predicted"/>
<gene>
    <name evidence="2" type="ORF">SAMN05216231_1795</name>
</gene>
<name>A0A1H1BKE6_9BACI</name>
<evidence type="ECO:0000313" key="2">
    <source>
        <dbReference type="EMBL" id="SDQ52323.1"/>
    </source>
</evidence>
<protein>
    <submittedName>
        <fullName evidence="2">Uncharacterized protein</fullName>
    </submittedName>
</protein>
<accession>A0A1H1BKE6</accession>
<dbReference type="AlphaFoldDB" id="A0A1H1BKE6"/>
<keyword evidence="3" id="KW-1185">Reference proteome</keyword>
<keyword evidence="1" id="KW-0812">Transmembrane</keyword>
<keyword evidence="1" id="KW-1133">Transmembrane helix</keyword>
<reference evidence="2 3" key="1">
    <citation type="submission" date="2016-10" db="EMBL/GenBank/DDBJ databases">
        <authorList>
            <person name="de Groot N.N."/>
        </authorList>
    </citation>
    <scope>NUCLEOTIDE SEQUENCE [LARGE SCALE GENOMIC DNA]</scope>
    <source>
        <strain evidence="2 3">CGMCC 1.10449</strain>
    </source>
</reference>
<evidence type="ECO:0000313" key="3">
    <source>
        <dbReference type="Proteomes" id="UP000199444"/>
    </source>
</evidence>
<dbReference type="Proteomes" id="UP000199444">
    <property type="component" value="Unassembled WGS sequence"/>
</dbReference>